<dbReference type="EMBL" id="JBGMDY010000006">
    <property type="protein sequence ID" value="KAL2331695.1"/>
    <property type="molecule type" value="Genomic_DNA"/>
</dbReference>
<accession>A0ABD1M7B7</accession>
<evidence type="ECO:0000313" key="1">
    <source>
        <dbReference type="EMBL" id="KAL2331695.1"/>
    </source>
</evidence>
<proteinExistence type="predicted"/>
<dbReference type="AlphaFoldDB" id="A0ABD1M7B7"/>
<organism evidence="1 2">
    <name type="scientific">Flemingia macrophylla</name>
    <dbReference type="NCBI Taxonomy" id="520843"/>
    <lineage>
        <taxon>Eukaryota</taxon>
        <taxon>Viridiplantae</taxon>
        <taxon>Streptophyta</taxon>
        <taxon>Embryophyta</taxon>
        <taxon>Tracheophyta</taxon>
        <taxon>Spermatophyta</taxon>
        <taxon>Magnoliopsida</taxon>
        <taxon>eudicotyledons</taxon>
        <taxon>Gunneridae</taxon>
        <taxon>Pentapetalae</taxon>
        <taxon>rosids</taxon>
        <taxon>fabids</taxon>
        <taxon>Fabales</taxon>
        <taxon>Fabaceae</taxon>
        <taxon>Papilionoideae</taxon>
        <taxon>50 kb inversion clade</taxon>
        <taxon>NPAAA clade</taxon>
        <taxon>indigoferoid/millettioid clade</taxon>
        <taxon>Phaseoleae</taxon>
        <taxon>Flemingia</taxon>
    </lineage>
</organism>
<keyword evidence="2" id="KW-1185">Reference proteome</keyword>
<name>A0ABD1M7B7_9FABA</name>
<comment type="caution">
    <text evidence="1">The sequence shown here is derived from an EMBL/GenBank/DDBJ whole genome shotgun (WGS) entry which is preliminary data.</text>
</comment>
<evidence type="ECO:0000313" key="2">
    <source>
        <dbReference type="Proteomes" id="UP001603857"/>
    </source>
</evidence>
<dbReference type="Proteomes" id="UP001603857">
    <property type="component" value="Unassembled WGS sequence"/>
</dbReference>
<sequence>MLCMIMNLQPLLINTNMIATYIVEFFISNSIKLNSENMVMRIAFIAEIEKTDILS</sequence>
<gene>
    <name evidence="1" type="ORF">Fmac_019276</name>
</gene>
<protein>
    <submittedName>
        <fullName evidence="1">Uncharacterized protein</fullName>
    </submittedName>
</protein>
<reference evidence="1 2" key="1">
    <citation type="submission" date="2024-08" db="EMBL/GenBank/DDBJ databases">
        <title>Insights into the chromosomal genome structure of Flemingia macrophylla.</title>
        <authorList>
            <person name="Ding Y."/>
            <person name="Zhao Y."/>
            <person name="Bi W."/>
            <person name="Wu M."/>
            <person name="Zhao G."/>
            <person name="Gong Y."/>
            <person name="Li W."/>
            <person name="Zhang P."/>
        </authorList>
    </citation>
    <scope>NUCLEOTIDE SEQUENCE [LARGE SCALE GENOMIC DNA]</scope>
    <source>
        <strain evidence="1">DYQJB</strain>
        <tissue evidence="1">Leaf</tissue>
    </source>
</reference>